<dbReference type="SUPFAM" id="SSF51197">
    <property type="entry name" value="Clavaminate synthase-like"/>
    <property type="match status" value="1"/>
</dbReference>
<feature type="binding site" evidence="5">
    <location>
        <position position="316"/>
    </location>
    <ligand>
        <name>2-oxoglutarate</name>
        <dbReference type="ChEBI" id="CHEBI:16810"/>
    </ligand>
</feature>
<dbReference type="InterPro" id="IPR023966">
    <property type="entry name" value="Arginine_beta-hydroxylase"/>
</dbReference>
<dbReference type="GO" id="GO:0102525">
    <property type="term" value="F:2-oxoglutarate, L-arginine oxygenase (succinate-forming) activity"/>
    <property type="evidence" value="ECO:0007669"/>
    <property type="project" value="UniProtKB-EC"/>
</dbReference>
<feature type="domain" description="TauD/TfdA-like" evidence="7">
    <location>
        <begin position="120"/>
        <end position="321"/>
    </location>
</feature>
<reference evidence="8" key="1">
    <citation type="submission" date="2024-07" db="EMBL/GenBank/DDBJ databases">
        <authorList>
            <person name="Yu S.T."/>
        </authorList>
    </citation>
    <scope>NUCLEOTIDE SEQUENCE</scope>
    <source>
        <strain evidence="8">R39</strain>
    </source>
</reference>
<protein>
    <submittedName>
        <fullName evidence="8">Arginine beta-hydroxylase, Fe(II)/alpha-ketoglutarate-dependent</fullName>
        <ecNumber evidence="8">1.14.11.41</ecNumber>
    </submittedName>
</protein>
<evidence type="ECO:0000256" key="4">
    <source>
        <dbReference type="ARBA" id="ARBA00023004"/>
    </source>
</evidence>
<evidence type="ECO:0000256" key="3">
    <source>
        <dbReference type="ARBA" id="ARBA00023002"/>
    </source>
</evidence>
<dbReference type="NCBIfam" id="TIGR03946">
    <property type="entry name" value="viomycin_VioC"/>
    <property type="match status" value="1"/>
</dbReference>
<feature type="binding site" evidence="5">
    <location>
        <position position="179"/>
    </location>
    <ligand>
        <name>2-oxoglutarate</name>
        <dbReference type="ChEBI" id="CHEBI:16810"/>
    </ligand>
</feature>
<feature type="binding site" evidence="6">
    <location>
        <position position="155"/>
    </location>
    <ligand>
        <name>Fe cation</name>
        <dbReference type="ChEBI" id="CHEBI:24875"/>
    </ligand>
</feature>
<dbReference type="AlphaFoldDB" id="A0AB39R1R3"/>
<proteinExistence type="inferred from homology"/>
<dbReference type="GO" id="GO:0005506">
    <property type="term" value="F:iron ion binding"/>
    <property type="evidence" value="ECO:0007669"/>
    <property type="project" value="InterPro"/>
</dbReference>
<dbReference type="PIRSF" id="PIRSF019543">
    <property type="entry name" value="Clavaminate_syn"/>
    <property type="match status" value="1"/>
</dbReference>
<accession>A0AB39R1R3</accession>
<feature type="binding site" evidence="5">
    <location>
        <position position="320"/>
    </location>
    <ligand>
        <name>2-oxoglutarate</name>
        <dbReference type="ChEBI" id="CHEBI:16810"/>
    </ligand>
</feature>
<keyword evidence="4 6" id="KW-0408">Iron</keyword>
<sequence length="343" mass="38934">MDTPFEERHVLLLTPDEARQTAELTIGVAERHTGDDDPALLLDLPRLAAGLPVRTQRFLRTFAVDEPTGYCVVSGHLFDQDRIGPTPDHWRGRPRPNREFPEEILVLLYAALLGEPFGWTTQQDGRLVHDIFPVRRHEHDQLGLGSAELLTWHTEDAFHPHRGDYLVLASLRNPDKVATTVGSYAGGSLSDDDLEVLFEERFHIAPDESHLPKNNSARVDGDAERFATIERLIHERRPVAALFGPREEPYLRLDPYFMEVPEDDPEARRALDNLIAVVDDGLREVALEQGDCLVVNNHRVVHGRVPFTARYDGTDRWLKRINVTHDLRRSRTMRASAGNRLIG</sequence>
<organism evidence="8">
    <name type="scientific">Streptomyces sp. R39</name>
    <dbReference type="NCBI Taxonomy" id="3238631"/>
    <lineage>
        <taxon>Bacteria</taxon>
        <taxon>Bacillati</taxon>
        <taxon>Actinomycetota</taxon>
        <taxon>Actinomycetes</taxon>
        <taxon>Kitasatosporales</taxon>
        <taxon>Streptomycetaceae</taxon>
        <taxon>Streptomyces</taxon>
    </lineage>
</organism>
<evidence type="ECO:0000256" key="5">
    <source>
        <dbReference type="PIRSR" id="PIRSR019543-1"/>
    </source>
</evidence>
<feature type="binding site" evidence="6">
    <location>
        <position position="302"/>
    </location>
    <ligand>
        <name>Fe cation</name>
        <dbReference type="ChEBI" id="CHEBI:24875"/>
    </ligand>
</feature>
<keyword evidence="2 6" id="KW-0479">Metal-binding</keyword>
<dbReference type="InterPro" id="IPR042098">
    <property type="entry name" value="TauD-like_sf"/>
</dbReference>
<dbReference type="Pfam" id="PF02668">
    <property type="entry name" value="TauD"/>
    <property type="match status" value="1"/>
</dbReference>
<dbReference type="InterPro" id="IPR014503">
    <property type="entry name" value="Clavaminate_syn-like"/>
</dbReference>
<gene>
    <name evidence="8" type="primary">vioC</name>
    <name evidence="8" type="ORF">AB5J52_38105</name>
</gene>
<dbReference type="Gene3D" id="3.60.130.10">
    <property type="entry name" value="Clavaminate synthase-like"/>
    <property type="match status" value="1"/>
</dbReference>
<keyword evidence="3 8" id="KW-0560">Oxidoreductase</keyword>
<name>A0AB39R1R3_9ACTN</name>
<dbReference type="EMBL" id="CP163441">
    <property type="protein sequence ID" value="XDQ47630.1"/>
    <property type="molecule type" value="Genomic_DNA"/>
</dbReference>
<dbReference type="InterPro" id="IPR053447">
    <property type="entry name" value="Alpha-KG_dependent_hydroxylase"/>
</dbReference>
<dbReference type="InterPro" id="IPR003819">
    <property type="entry name" value="TauD/TfdA-like"/>
</dbReference>
<comment type="similarity">
    <text evidence="1">Belongs to the clavaminate synthase family.</text>
</comment>
<dbReference type="RefSeq" id="WP_369226527.1">
    <property type="nucleotide sequence ID" value="NZ_CP163441.1"/>
</dbReference>
<evidence type="ECO:0000259" key="7">
    <source>
        <dbReference type="Pfam" id="PF02668"/>
    </source>
</evidence>
<evidence type="ECO:0000256" key="2">
    <source>
        <dbReference type="ARBA" id="ARBA00022723"/>
    </source>
</evidence>
<dbReference type="NCBIfam" id="NF041363">
    <property type="entry name" value="GntD_guanitoxin"/>
    <property type="match status" value="1"/>
</dbReference>
<evidence type="ECO:0000256" key="6">
    <source>
        <dbReference type="PIRSR" id="PIRSR019543-2"/>
    </source>
</evidence>
<evidence type="ECO:0000313" key="8">
    <source>
        <dbReference type="EMBL" id="XDQ47630.1"/>
    </source>
</evidence>
<dbReference type="EC" id="1.14.11.41" evidence="8"/>
<evidence type="ECO:0000256" key="1">
    <source>
        <dbReference type="ARBA" id="ARBA00008425"/>
    </source>
</evidence>
<feature type="binding site" evidence="6">
    <location>
        <position position="153"/>
    </location>
    <ligand>
        <name>Fe cation</name>
        <dbReference type="ChEBI" id="CHEBI:24875"/>
    </ligand>
</feature>